<feature type="domain" description="Thioesterase" evidence="3">
    <location>
        <begin position="11"/>
        <end position="222"/>
    </location>
</feature>
<dbReference type="GO" id="GO:0008610">
    <property type="term" value="P:lipid biosynthetic process"/>
    <property type="evidence" value="ECO:0007669"/>
    <property type="project" value="TreeGrafter"/>
</dbReference>
<reference evidence="4 5" key="1">
    <citation type="submission" date="2018-07" db="EMBL/GenBank/DDBJ databases">
        <title>Draft genome of the type strain Streptomyces armeniacus ATCC 15676.</title>
        <authorList>
            <person name="Labana P."/>
            <person name="Gosse J.T."/>
            <person name="Boddy C.N."/>
        </authorList>
    </citation>
    <scope>NUCLEOTIDE SEQUENCE [LARGE SCALE GENOMIC DNA]</scope>
    <source>
        <strain evidence="4 5">ATCC 15676</strain>
    </source>
</reference>
<proteinExistence type="inferred from homology"/>
<evidence type="ECO:0000256" key="2">
    <source>
        <dbReference type="SAM" id="MobiDB-lite"/>
    </source>
</evidence>
<dbReference type="AlphaFoldDB" id="A0A345XJL2"/>
<dbReference type="InterPro" id="IPR029058">
    <property type="entry name" value="AB_hydrolase_fold"/>
</dbReference>
<evidence type="ECO:0000313" key="5">
    <source>
        <dbReference type="Proteomes" id="UP000254425"/>
    </source>
</evidence>
<dbReference type="KEGG" id="sarm:DVA86_03375"/>
<dbReference type="RefSeq" id="WP_208875640.1">
    <property type="nucleotide sequence ID" value="NZ_CP031320.1"/>
</dbReference>
<keyword evidence="5" id="KW-1185">Reference proteome</keyword>
<accession>A0A345XJL2</accession>
<organism evidence="4 5">
    <name type="scientific">Streptomyces armeniacus</name>
    <dbReference type="NCBI Taxonomy" id="83291"/>
    <lineage>
        <taxon>Bacteria</taxon>
        <taxon>Bacillati</taxon>
        <taxon>Actinomycetota</taxon>
        <taxon>Actinomycetes</taxon>
        <taxon>Kitasatosporales</taxon>
        <taxon>Streptomycetaceae</taxon>
        <taxon>Streptomyces</taxon>
    </lineage>
</organism>
<dbReference type="SUPFAM" id="SSF53474">
    <property type="entry name" value="alpha/beta-Hydrolases"/>
    <property type="match status" value="1"/>
</dbReference>
<sequence>MHTPPAEDELTLYCLAHAGGSAAPYRLWGSLVPAGCRVVPLELPGHGARLREPLAPDLDALAAELTGLIGRDGARRFAVFGHSFGSLLAFELSRRLTRLGTPPAALLVAGRNCPAGPLSHEPLHGLPDERLLTELGRYGGIPAELRDEPELLRVYLPAIRHDLRLTETYTRSPGPALGVPVAAWAGRRDRLVELPHVFGWAHETTAGFELSVLASGHFLLDEPEFRAGFTARLERLVRPPGPAPYTPPARAPAPPVLR</sequence>
<dbReference type="Proteomes" id="UP000254425">
    <property type="component" value="Chromosome"/>
</dbReference>
<comment type="similarity">
    <text evidence="1">Belongs to the thioesterase family.</text>
</comment>
<evidence type="ECO:0000313" key="4">
    <source>
        <dbReference type="EMBL" id="AXK31828.1"/>
    </source>
</evidence>
<feature type="compositionally biased region" description="Pro residues" evidence="2">
    <location>
        <begin position="239"/>
        <end position="258"/>
    </location>
</feature>
<evidence type="ECO:0000259" key="3">
    <source>
        <dbReference type="Pfam" id="PF00975"/>
    </source>
</evidence>
<dbReference type="PANTHER" id="PTHR11487:SF0">
    <property type="entry name" value="S-ACYL FATTY ACID SYNTHASE THIOESTERASE, MEDIUM CHAIN"/>
    <property type="match status" value="1"/>
</dbReference>
<dbReference type="PANTHER" id="PTHR11487">
    <property type="entry name" value="THIOESTERASE"/>
    <property type="match status" value="1"/>
</dbReference>
<dbReference type="InterPro" id="IPR001031">
    <property type="entry name" value="Thioesterase"/>
</dbReference>
<dbReference type="Pfam" id="PF00975">
    <property type="entry name" value="Thioesterase"/>
    <property type="match status" value="1"/>
</dbReference>
<dbReference type="EMBL" id="CP031320">
    <property type="protein sequence ID" value="AXK31828.1"/>
    <property type="molecule type" value="Genomic_DNA"/>
</dbReference>
<dbReference type="InterPro" id="IPR012223">
    <property type="entry name" value="TEII"/>
</dbReference>
<evidence type="ECO:0000256" key="1">
    <source>
        <dbReference type="ARBA" id="ARBA00007169"/>
    </source>
</evidence>
<gene>
    <name evidence="4" type="ORF">DVA86_03375</name>
</gene>
<feature type="region of interest" description="Disordered" evidence="2">
    <location>
        <begin position="238"/>
        <end position="258"/>
    </location>
</feature>
<protein>
    <submittedName>
        <fullName evidence="4">Thioesterase</fullName>
    </submittedName>
</protein>
<dbReference type="Gene3D" id="3.40.50.1820">
    <property type="entry name" value="alpha/beta hydrolase"/>
    <property type="match status" value="1"/>
</dbReference>
<name>A0A345XJL2_9ACTN</name>